<dbReference type="GeneID" id="22914755"/>
<accession>A0A023B176</accession>
<keyword evidence="1" id="KW-0472">Membrane</keyword>
<reference evidence="3" key="1">
    <citation type="submission" date="2013-12" db="EMBL/GenBank/DDBJ databases">
        <authorList>
            <person name="Omoto C.K."/>
            <person name="Sibley D."/>
            <person name="Venepally P."/>
            <person name="Hadjithomas M."/>
            <person name="Karamycheva S."/>
            <person name="Brunk B."/>
            <person name="Roos D."/>
            <person name="Caler E."/>
            <person name="Lorenzi H."/>
        </authorList>
    </citation>
    <scope>NUCLEOTIDE SEQUENCE</scope>
</reference>
<dbReference type="PANTHER" id="PTHR13412:SF0">
    <property type="entry name" value="T-CELL IMMUNOMODULATORY PROTEIN"/>
    <property type="match status" value="1"/>
</dbReference>
<dbReference type="InterPro" id="IPR024881">
    <property type="entry name" value="Tip"/>
</dbReference>
<dbReference type="GO" id="GO:0005886">
    <property type="term" value="C:plasma membrane"/>
    <property type="evidence" value="ECO:0007669"/>
    <property type="project" value="TreeGrafter"/>
</dbReference>
<feature type="signal peptide" evidence="2">
    <location>
        <begin position="1"/>
        <end position="26"/>
    </location>
</feature>
<evidence type="ECO:0000313" key="4">
    <source>
        <dbReference type="Proteomes" id="UP000019763"/>
    </source>
</evidence>
<dbReference type="SUPFAM" id="SSF69318">
    <property type="entry name" value="Integrin alpha N-terminal domain"/>
    <property type="match status" value="1"/>
</dbReference>
<feature type="chain" id="PRO_5001511421" evidence="2">
    <location>
        <begin position="27"/>
        <end position="813"/>
    </location>
</feature>
<dbReference type="InterPro" id="IPR028994">
    <property type="entry name" value="Integrin_alpha_N"/>
</dbReference>
<proteinExistence type="predicted"/>
<comment type="caution">
    <text evidence="3">The sequence shown here is derived from an EMBL/GenBank/DDBJ whole genome shotgun (WGS) entry which is preliminary data.</text>
</comment>
<dbReference type="VEuPathDB" id="CryptoDB:GNI_134370"/>
<keyword evidence="2" id="KW-0732">Signal</keyword>
<dbReference type="RefSeq" id="XP_011132333.1">
    <property type="nucleotide sequence ID" value="XM_011134031.1"/>
</dbReference>
<dbReference type="PANTHER" id="PTHR13412">
    <property type="entry name" value="T-CELL IMMUNOMODULATORY PROTEIN HOMOLOG"/>
    <property type="match status" value="1"/>
</dbReference>
<keyword evidence="1 3" id="KW-0812">Transmembrane</keyword>
<feature type="transmembrane region" description="Helical" evidence="1">
    <location>
        <begin position="779"/>
        <end position="799"/>
    </location>
</feature>
<keyword evidence="4" id="KW-1185">Reference proteome</keyword>
<name>A0A023B176_GRENI</name>
<dbReference type="eggNOG" id="KOG4550">
    <property type="taxonomic scope" value="Eukaryota"/>
</dbReference>
<keyword evidence="1" id="KW-1133">Transmembrane helix</keyword>
<dbReference type="Proteomes" id="UP000019763">
    <property type="component" value="Unassembled WGS sequence"/>
</dbReference>
<dbReference type="AlphaFoldDB" id="A0A023B176"/>
<evidence type="ECO:0000256" key="2">
    <source>
        <dbReference type="SAM" id="SignalP"/>
    </source>
</evidence>
<sequence length="813" mass="88732">MWGVGKWVVCLVGYGFPLVKLNEGSGASVDPSAQTVDNQRYWSAFKSLGGWTPFGTIDYNLDGTQDLLLYQESSGTTQVKVVCRQPDNHPWSVCGSFRLPLAHSLFLRPLQIDTNTKGVNGKGVARHNVNAGGPSAVQIVTISSKTDAGPSPSGIGKAVGNVVGNVVGNDDKSSCVLQSFVLNERDLGKKDFVSSWSESIDCETKPIFLDIDFDGLTDMLGSSEASRAGYINLGNGSFEKRGWEDMSDYFDLTNYSNRDRFPVDLYSFEDDKSNEDFLSSIDSAVGHNSSVSDSKGFFGWLRSFVEEPSAENTVKHYLKEHLEDFKKHMVGLYSQTGNGQWTPRPLPLHYPARIAHSVSGHAQVDMDGDCMADLVLIVDSPDFESRQELEIWLTEPNANGAGAVRRMWRSQRLLLPDNLLSVYLTDFNGSGGADLLVLAGLQPRLYLFRMLHESQELPGGLCGNSFHFSFGGMNGRVQSDFMTVTPIAEELVTKHLQVLDVDGDRYDDVVTIVQKPAGRRSVRVYRSVPWGGGSDRGSDRGGAQNASGGWFAGPWFGGRASWFGDWWLRLWWAGSSAAPSSVNRAFESYYELDLRDNPVIASGWLDSGHFLVWHGAPGNPLTAFAQTGFDGEMGYATRVQVYGAQCLGRKAALPLSGAVVALAPPGMDGVRLPVRRTLSTADSASPFPPAVLTAGFGQSSNYIDVANVGLPYTHAPLHECGEYQRLPIIANATRPALAAFARTWTAVMPNCQLLITVPANRWKTDLWRLSLILSPGRQAAKVFVGMLLALALVGLFIGTHTQDTKRRAKQAFI</sequence>
<dbReference type="OrthoDB" id="10022113at2759"/>
<dbReference type="EMBL" id="AFNH02000996">
    <property type="protein sequence ID" value="EZG46263.1"/>
    <property type="molecule type" value="Genomic_DNA"/>
</dbReference>
<evidence type="ECO:0000313" key="3">
    <source>
        <dbReference type="EMBL" id="EZG46263.1"/>
    </source>
</evidence>
<evidence type="ECO:0000256" key="1">
    <source>
        <dbReference type="SAM" id="Phobius"/>
    </source>
</evidence>
<gene>
    <name evidence="3" type="ORF">GNI_134370</name>
</gene>
<protein>
    <submittedName>
        <fullName evidence="3">Transmembrane protein</fullName>
    </submittedName>
</protein>
<organism evidence="3 4">
    <name type="scientific">Gregarina niphandrodes</name>
    <name type="common">Septate eugregarine</name>
    <dbReference type="NCBI Taxonomy" id="110365"/>
    <lineage>
        <taxon>Eukaryota</taxon>
        <taxon>Sar</taxon>
        <taxon>Alveolata</taxon>
        <taxon>Apicomplexa</taxon>
        <taxon>Conoidasida</taxon>
        <taxon>Gregarinasina</taxon>
        <taxon>Eugregarinorida</taxon>
        <taxon>Gregarinidae</taxon>
        <taxon>Gregarina</taxon>
    </lineage>
</organism>